<evidence type="ECO:0000256" key="3">
    <source>
        <dbReference type="ARBA" id="ARBA00022532"/>
    </source>
</evidence>
<dbReference type="GO" id="GO:0005975">
    <property type="term" value="P:carbohydrate metabolic process"/>
    <property type="evidence" value="ECO:0007669"/>
    <property type="project" value="TreeGrafter"/>
</dbReference>
<dbReference type="PRINTS" id="PR00143">
    <property type="entry name" value="CITRTSNTHASE"/>
</dbReference>
<dbReference type="InterPro" id="IPR011278">
    <property type="entry name" value="2-MeCitrate/Citrate_synth_II"/>
</dbReference>
<dbReference type="AlphaFoldDB" id="A0A098QWQ0"/>
<dbReference type="Proteomes" id="UP000029692">
    <property type="component" value="Unassembled WGS sequence"/>
</dbReference>
<dbReference type="Gene3D" id="1.10.230.10">
    <property type="entry name" value="Cytochrome P450-Terp, domain 2"/>
    <property type="match status" value="1"/>
</dbReference>
<feature type="active site" evidence="7">
    <location>
        <position position="320"/>
    </location>
</feature>
<reference evidence="8 9" key="1">
    <citation type="submission" date="2014-05" db="EMBL/GenBank/DDBJ databases">
        <title>De novo Genome Sequence of Spirocheata sp.</title>
        <authorList>
            <person name="Shivani Y."/>
            <person name="Subhash Y."/>
            <person name="Tushar L."/>
            <person name="Sasikala C."/>
            <person name="Ramana C.V."/>
        </authorList>
    </citation>
    <scope>NUCLEOTIDE SEQUENCE [LARGE SCALE GENOMIC DNA]</scope>
    <source>
        <strain evidence="8 9">JC230</strain>
    </source>
</reference>
<dbReference type="eggNOG" id="COG0372">
    <property type="taxonomic scope" value="Bacteria"/>
</dbReference>
<dbReference type="InterPro" id="IPR024176">
    <property type="entry name" value="Citrate_synthase_bac-typ"/>
</dbReference>
<feature type="active site" evidence="7">
    <location>
        <position position="264"/>
    </location>
</feature>
<evidence type="ECO:0000256" key="1">
    <source>
        <dbReference type="ARBA" id="ARBA00004751"/>
    </source>
</evidence>
<evidence type="ECO:0000313" key="9">
    <source>
        <dbReference type="Proteomes" id="UP000029692"/>
    </source>
</evidence>
<dbReference type="UniPathway" id="UPA00223"/>
<keyword evidence="9" id="KW-1185">Reference proteome</keyword>
<dbReference type="GO" id="GO:0036440">
    <property type="term" value="F:citrate synthase activity"/>
    <property type="evidence" value="ECO:0007669"/>
    <property type="project" value="UniProtKB-EC"/>
</dbReference>
<proteinExistence type="inferred from homology"/>
<evidence type="ECO:0000256" key="7">
    <source>
        <dbReference type="PIRSR" id="PIRSR001369-1"/>
    </source>
</evidence>
<dbReference type="PIRSF" id="PIRSF001369">
    <property type="entry name" value="Citrate_synth"/>
    <property type="match status" value="1"/>
</dbReference>
<accession>A0A098QWQ0</accession>
<organism evidence="8 9">
    <name type="scientific">Spirochaeta lutea</name>
    <dbReference type="NCBI Taxonomy" id="1480694"/>
    <lineage>
        <taxon>Bacteria</taxon>
        <taxon>Pseudomonadati</taxon>
        <taxon>Spirochaetota</taxon>
        <taxon>Spirochaetia</taxon>
        <taxon>Spirochaetales</taxon>
        <taxon>Spirochaetaceae</taxon>
        <taxon>Spirochaeta</taxon>
    </lineage>
</organism>
<sequence>MSDQEKPSYAKGLEGVIAGETSISKVDGEAGQLYYRGYPIAELAENKSYEEVVYLLINGELPDTEQSILFSAKMRNARDLSEPILQMIRNFPRGSHPMELLQSVIAYLSAYVEHRIHHGPHCNCRDTLHQVAQLASVIAAYHRISQGLEYVPPRRNLSHGANFLYMLRGEEPSPEEGRIMDTALVLHADHSFNASTFTARVIASTQSTCYSSISGAIGALYGSLHGGANEKVVDMVEEIGSASAVEPWLDHALASGRKIMGMGHRVYRAKDPRAVIMEGFLEKLSEQTGDRHYYDILKALETSMARRMAEKGKPIYPNVDFFSGAIYRLLGIPKGLFTPIFAMSRAAGWLAHILEQRVDNRLYRPKALYTGPEPRHIT</sequence>
<evidence type="ECO:0000256" key="2">
    <source>
        <dbReference type="ARBA" id="ARBA00010566"/>
    </source>
</evidence>
<dbReference type="Gene3D" id="1.10.580.10">
    <property type="entry name" value="Citrate Synthase, domain 1"/>
    <property type="match status" value="1"/>
</dbReference>
<dbReference type="NCBIfam" id="TIGR01800">
    <property type="entry name" value="cit_synth_II"/>
    <property type="match status" value="1"/>
</dbReference>
<evidence type="ECO:0000256" key="4">
    <source>
        <dbReference type="ARBA" id="ARBA00022679"/>
    </source>
</evidence>
<name>A0A098QWQ0_9SPIO</name>
<dbReference type="RefSeq" id="WP_037549437.1">
    <property type="nucleotide sequence ID" value="NZ_JNUP01000071.1"/>
</dbReference>
<keyword evidence="3" id="KW-0816">Tricarboxylic acid cycle</keyword>
<dbReference type="InterPro" id="IPR016143">
    <property type="entry name" value="Citrate_synth-like_sm_a-sub"/>
</dbReference>
<dbReference type="EMBL" id="JNUP01000071">
    <property type="protein sequence ID" value="KGE70902.1"/>
    <property type="molecule type" value="Genomic_DNA"/>
</dbReference>
<dbReference type="PANTHER" id="PTHR11739">
    <property type="entry name" value="CITRATE SYNTHASE"/>
    <property type="match status" value="1"/>
</dbReference>
<dbReference type="InterPro" id="IPR036969">
    <property type="entry name" value="Citrate_synthase_sf"/>
</dbReference>
<comment type="similarity">
    <text evidence="2 6">Belongs to the citrate synthase family.</text>
</comment>
<dbReference type="GO" id="GO:0006099">
    <property type="term" value="P:tricarboxylic acid cycle"/>
    <property type="evidence" value="ECO:0007669"/>
    <property type="project" value="UniProtKB-UniPathway"/>
</dbReference>
<evidence type="ECO:0000256" key="6">
    <source>
        <dbReference type="PIRNR" id="PIRNR001369"/>
    </source>
</evidence>
<dbReference type="SUPFAM" id="SSF48256">
    <property type="entry name" value="Citrate synthase"/>
    <property type="match status" value="1"/>
</dbReference>
<dbReference type="OrthoDB" id="9800864at2"/>
<comment type="caution">
    <text evidence="8">The sequence shown here is derived from an EMBL/GenBank/DDBJ whole genome shotgun (WGS) entry which is preliminary data.</text>
</comment>
<keyword evidence="4 6" id="KW-0808">Transferase</keyword>
<comment type="catalytic activity">
    <reaction evidence="5">
        <text>oxaloacetate + acetyl-CoA + H2O = citrate + CoA + H(+)</text>
        <dbReference type="Rhea" id="RHEA:16845"/>
        <dbReference type="ChEBI" id="CHEBI:15377"/>
        <dbReference type="ChEBI" id="CHEBI:15378"/>
        <dbReference type="ChEBI" id="CHEBI:16452"/>
        <dbReference type="ChEBI" id="CHEBI:16947"/>
        <dbReference type="ChEBI" id="CHEBI:57287"/>
        <dbReference type="ChEBI" id="CHEBI:57288"/>
        <dbReference type="EC" id="2.3.3.16"/>
    </reaction>
</comment>
<evidence type="ECO:0000313" key="8">
    <source>
        <dbReference type="EMBL" id="KGE70902.1"/>
    </source>
</evidence>
<dbReference type="STRING" id="1480694.DC28_13215"/>
<gene>
    <name evidence="8" type="ORF">DC28_13215</name>
</gene>
<dbReference type="GO" id="GO:0005829">
    <property type="term" value="C:cytosol"/>
    <property type="evidence" value="ECO:0007669"/>
    <property type="project" value="TreeGrafter"/>
</dbReference>
<dbReference type="Pfam" id="PF00285">
    <property type="entry name" value="Citrate_synt"/>
    <property type="match status" value="1"/>
</dbReference>
<dbReference type="PANTHER" id="PTHR11739:SF4">
    <property type="entry name" value="CITRATE SYNTHASE, PEROXISOMAL"/>
    <property type="match status" value="1"/>
</dbReference>
<protein>
    <recommendedName>
        <fullName evidence="6">Citrate synthase</fullName>
    </recommendedName>
</protein>
<evidence type="ECO:0000256" key="5">
    <source>
        <dbReference type="ARBA" id="ARBA00049288"/>
    </source>
</evidence>
<dbReference type="InterPro" id="IPR016142">
    <property type="entry name" value="Citrate_synth-like_lrg_a-sub"/>
</dbReference>
<comment type="pathway">
    <text evidence="1">Carbohydrate metabolism; tricarboxylic acid cycle; isocitrate from oxaloacetate: step 1/2.</text>
</comment>
<dbReference type="InterPro" id="IPR002020">
    <property type="entry name" value="Citrate_synthase"/>
</dbReference>